<feature type="domain" description="AB hydrolase-1" evidence="1">
    <location>
        <begin position="58"/>
        <end position="372"/>
    </location>
</feature>
<comment type="caution">
    <text evidence="2">The sequence shown here is derived from an EMBL/GenBank/DDBJ whole genome shotgun (WGS) entry which is preliminary data.</text>
</comment>
<evidence type="ECO:0000313" key="2">
    <source>
        <dbReference type="EMBL" id="KAK4497664.1"/>
    </source>
</evidence>
<dbReference type="PANTHER" id="PTHR43798">
    <property type="entry name" value="MONOACYLGLYCEROL LIPASE"/>
    <property type="match status" value="1"/>
</dbReference>
<dbReference type="Proteomes" id="UP001305779">
    <property type="component" value="Unassembled WGS sequence"/>
</dbReference>
<dbReference type="EMBL" id="JAXOVC010000008">
    <property type="protein sequence ID" value="KAK4497664.1"/>
    <property type="molecule type" value="Genomic_DNA"/>
</dbReference>
<evidence type="ECO:0000259" key="1">
    <source>
        <dbReference type="Pfam" id="PF12697"/>
    </source>
</evidence>
<accession>A0ABR0E8B0</accession>
<protein>
    <recommendedName>
        <fullName evidence="1">AB hydrolase-1 domain-containing protein</fullName>
    </recommendedName>
</protein>
<sequence>MSTKHFDVKEHVIPAQHIRGYFKSTANSEEEELRLAVKQYSPKDNREPQDGDVTFIAAHAAGFCKELYEPLFDDLHQQSQGSFRIRSIWIADISTHGQSGVLNEGRLGIDLTWEDHARDLMQMTNIFRKEMPKPIVGLGHSMGANNIIQLALYHPRLLDAVICVEPVLNRDHKGMNFSPSYWLTERRDLWPSKEIAVAENRKSGLVKTWDPRVADRWDEFGFRELPTLLHPNADREGSRPVTFSTTKHHDVRAFVRDCHPPAGEPLEHFQPTRLSHPEIDKDQHSRHQQPAYRGDAVKLFRQIPFLRPPCLYIYGKRSTLFGSKPAGRAEKLEITGIEVGGSGGAKIGKVAEAVLDGAGHFAALEKPAKVAETASNWLSSQLQTWREEMATEAGDWHSLDSRQKAMVSDDWRWWVKEWYARKKPDDRRKPTEKESSGARL</sequence>
<organism evidence="2 3">
    <name type="scientific">Zasmidium cellare</name>
    <name type="common">Wine cellar mold</name>
    <name type="synonym">Racodium cellare</name>
    <dbReference type="NCBI Taxonomy" id="395010"/>
    <lineage>
        <taxon>Eukaryota</taxon>
        <taxon>Fungi</taxon>
        <taxon>Dikarya</taxon>
        <taxon>Ascomycota</taxon>
        <taxon>Pezizomycotina</taxon>
        <taxon>Dothideomycetes</taxon>
        <taxon>Dothideomycetidae</taxon>
        <taxon>Mycosphaerellales</taxon>
        <taxon>Mycosphaerellaceae</taxon>
        <taxon>Zasmidium</taxon>
    </lineage>
</organism>
<keyword evidence="3" id="KW-1185">Reference proteome</keyword>
<evidence type="ECO:0000313" key="3">
    <source>
        <dbReference type="Proteomes" id="UP001305779"/>
    </source>
</evidence>
<name>A0ABR0E8B0_ZASCE</name>
<dbReference type="SUPFAM" id="SSF53474">
    <property type="entry name" value="alpha/beta-Hydrolases"/>
    <property type="match status" value="1"/>
</dbReference>
<dbReference type="InterPro" id="IPR029058">
    <property type="entry name" value="AB_hydrolase_fold"/>
</dbReference>
<proteinExistence type="predicted"/>
<dbReference type="InterPro" id="IPR050266">
    <property type="entry name" value="AB_hydrolase_sf"/>
</dbReference>
<reference evidence="2 3" key="1">
    <citation type="journal article" date="2023" name="G3 (Bethesda)">
        <title>A chromosome-level genome assembly of Zasmidium syzygii isolated from banana leaves.</title>
        <authorList>
            <person name="van Westerhoven A.C."/>
            <person name="Mehrabi R."/>
            <person name="Talebi R."/>
            <person name="Steentjes M.B.F."/>
            <person name="Corcolon B."/>
            <person name="Chong P.A."/>
            <person name="Kema G.H.J."/>
            <person name="Seidl M.F."/>
        </authorList>
    </citation>
    <scope>NUCLEOTIDE SEQUENCE [LARGE SCALE GENOMIC DNA]</scope>
    <source>
        <strain evidence="2 3">P124</strain>
    </source>
</reference>
<dbReference type="Pfam" id="PF12697">
    <property type="entry name" value="Abhydrolase_6"/>
    <property type="match status" value="1"/>
</dbReference>
<dbReference type="Gene3D" id="3.40.50.1820">
    <property type="entry name" value="alpha/beta hydrolase"/>
    <property type="match status" value="1"/>
</dbReference>
<dbReference type="InterPro" id="IPR000073">
    <property type="entry name" value="AB_hydrolase_1"/>
</dbReference>
<dbReference type="PANTHER" id="PTHR43798:SF33">
    <property type="entry name" value="HYDROLASE, PUTATIVE (AFU_ORTHOLOGUE AFUA_2G14860)-RELATED"/>
    <property type="match status" value="1"/>
</dbReference>
<gene>
    <name evidence="2" type="ORF">PRZ48_010317</name>
</gene>